<evidence type="ECO:0000313" key="2">
    <source>
        <dbReference type="Proteomes" id="UP001285521"/>
    </source>
</evidence>
<protein>
    <recommendedName>
        <fullName evidence="3">Galactose mutarotase</fullName>
    </recommendedName>
</protein>
<keyword evidence="2" id="KW-1185">Reference proteome</keyword>
<accession>A0ABU4TDC0</accession>
<reference evidence="1 2" key="1">
    <citation type="submission" date="2023-11" db="EMBL/GenBank/DDBJ databases">
        <title>Lentzea sokolovensis, sp. nov., Lentzea kristufkii, sp. nov., and Lentzea miocenensis, sp. nov., rare actinobacteria from Sokolov Coal Basin, Miocene lacustrine sediment, Czech Republic.</title>
        <authorList>
            <person name="Lara A."/>
            <person name="Kotroba L."/>
            <person name="Nouioui I."/>
            <person name="Neumann-Schaal M."/>
            <person name="Mast Y."/>
            <person name="Chronakova A."/>
        </authorList>
    </citation>
    <scope>NUCLEOTIDE SEQUENCE [LARGE SCALE GENOMIC DNA]</scope>
    <source>
        <strain evidence="1 2">BCCO 10_0856</strain>
    </source>
</reference>
<name>A0ABU4TDC0_9PSEU</name>
<gene>
    <name evidence="1" type="ORF">SK803_37245</name>
</gene>
<evidence type="ECO:0008006" key="3">
    <source>
        <dbReference type="Google" id="ProtNLM"/>
    </source>
</evidence>
<comment type="caution">
    <text evidence="1">The sequence shown here is derived from an EMBL/GenBank/DDBJ whole genome shotgun (WGS) entry which is preliminary data.</text>
</comment>
<dbReference type="EMBL" id="JAXAVW010000039">
    <property type="protein sequence ID" value="MDX8035877.1"/>
    <property type="molecule type" value="Genomic_DNA"/>
</dbReference>
<sequence>MQVTRVVPLYVEVDRALGGRWTSLRTAHREWLWRRADPARSGVEPGDPFVDAGGLEECVPTVRGTPDHGDAWSRPWHESGVDCPDFAFRRSIGSQDGAVVADYELTAEPGYRFVWAAHALLDVGEAGRLIAPAGTPVLITDPAPVSREWPAGLDLLGPDDGSAAGAVVEHGQIRVVDGDHQLDLRVECVDQPVSVALWRNLCGWPEGDPYRSIGVEPMLGRTFDRDDTTRPVAVVPASGTVRWRLTLTAHEEGTV</sequence>
<dbReference type="Proteomes" id="UP001285521">
    <property type="component" value="Unassembled WGS sequence"/>
</dbReference>
<dbReference type="InterPro" id="IPR014718">
    <property type="entry name" value="GH-type_carb-bd"/>
</dbReference>
<evidence type="ECO:0000313" key="1">
    <source>
        <dbReference type="EMBL" id="MDX8035877.1"/>
    </source>
</evidence>
<dbReference type="Gene3D" id="2.70.98.10">
    <property type="match status" value="1"/>
</dbReference>
<organism evidence="1 2">
    <name type="scientific">Lentzea miocenica</name>
    <dbReference type="NCBI Taxonomy" id="3095431"/>
    <lineage>
        <taxon>Bacteria</taxon>
        <taxon>Bacillati</taxon>
        <taxon>Actinomycetota</taxon>
        <taxon>Actinomycetes</taxon>
        <taxon>Pseudonocardiales</taxon>
        <taxon>Pseudonocardiaceae</taxon>
        <taxon>Lentzea</taxon>
    </lineage>
</organism>
<dbReference type="RefSeq" id="WP_319970894.1">
    <property type="nucleotide sequence ID" value="NZ_JAXAVW010000039.1"/>
</dbReference>
<proteinExistence type="predicted"/>